<comment type="caution">
    <text evidence="2">The sequence shown here is derived from an EMBL/GenBank/DDBJ whole genome shotgun (WGS) entry which is preliminary data.</text>
</comment>
<dbReference type="Pfam" id="PF03184">
    <property type="entry name" value="DDE_1"/>
    <property type="match status" value="1"/>
</dbReference>
<protein>
    <recommendedName>
        <fullName evidence="1">DDE-1 domain-containing protein</fullName>
    </recommendedName>
</protein>
<gene>
    <name evidence="2" type="ORF">PR048_033388</name>
</gene>
<organism evidence="2 3">
    <name type="scientific">Dryococelus australis</name>
    <dbReference type="NCBI Taxonomy" id="614101"/>
    <lineage>
        <taxon>Eukaryota</taxon>
        <taxon>Metazoa</taxon>
        <taxon>Ecdysozoa</taxon>
        <taxon>Arthropoda</taxon>
        <taxon>Hexapoda</taxon>
        <taxon>Insecta</taxon>
        <taxon>Pterygota</taxon>
        <taxon>Neoptera</taxon>
        <taxon>Polyneoptera</taxon>
        <taxon>Phasmatodea</taxon>
        <taxon>Verophasmatodea</taxon>
        <taxon>Anareolatae</taxon>
        <taxon>Phasmatidae</taxon>
        <taxon>Eurycanthinae</taxon>
        <taxon>Dryococelus</taxon>
    </lineage>
</organism>
<evidence type="ECO:0000259" key="1">
    <source>
        <dbReference type="Pfam" id="PF03184"/>
    </source>
</evidence>
<feature type="domain" description="DDE-1" evidence="1">
    <location>
        <begin position="118"/>
        <end position="222"/>
    </location>
</feature>
<dbReference type="InterPro" id="IPR050863">
    <property type="entry name" value="CenT-Element_Derived"/>
</dbReference>
<dbReference type="Proteomes" id="UP001159363">
    <property type="component" value="Chromosome 16"/>
</dbReference>
<keyword evidence="3" id="KW-1185">Reference proteome</keyword>
<evidence type="ECO:0000313" key="2">
    <source>
        <dbReference type="EMBL" id="KAJ8865865.1"/>
    </source>
</evidence>
<dbReference type="InterPro" id="IPR004875">
    <property type="entry name" value="DDE_SF_endonuclease_dom"/>
</dbReference>
<evidence type="ECO:0000313" key="3">
    <source>
        <dbReference type="Proteomes" id="UP001159363"/>
    </source>
</evidence>
<dbReference type="PANTHER" id="PTHR19303:SF74">
    <property type="entry name" value="POGO TRANSPOSABLE ELEMENT WITH KRAB DOMAIN"/>
    <property type="match status" value="1"/>
</dbReference>
<name>A0ABQ9G063_9NEOP</name>
<dbReference type="EMBL" id="JARBHB010000017">
    <property type="protein sequence ID" value="KAJ8865865.1"/>
    <property type="molecule type" value="Genomic_DNA"/>
</dbReference>
<accession>A0ABQ9G063</accession>
<reference evidence="2 3" key="1">
    <citation type="submission" date="2023-02" db="EMBL/GenBank/DDBJ databases">
        <title>LHISI_Scaffold_Assembly.</title>
        <authorList>
            <person name="Stuart O.P."/>
            <person name="Cleave R."/>
            <person name="Magrath M.J.L."/>
            <person name="Mikheyev A.S."/>
        </authorList>
    </citation>
    <scope>NUCLEOTIDE SEQUENCE [LARGE SCALE GENOMIC DNA]</scope>
    <source>
        <strain evidence="2">Daus_M_001</strain>
        <tissue evidence="2">Leg muscle</tissue>
    </source>
</reference>
<sequence>MQENIEYISVLSTGTGEKGDGIIKPRGGQTSLTAGEKHLLVNRLQFRNNLPGREFVYSFVRCHKDVLASRICQIIKRARAAISPEVINAYFDELEEKERTGVPPSNIINYDETGNGVILPPYAVYRAQHLYQCWTQGGPTDARYNQIKSGRFDCYCFEDWLQTIAIPYLKRLEGKRLLIGDHLSSHLSVFIFLPSNSTHLTQPLDVAFFQPTKMKRKEITLEWKKRACFKKCGIAPLSQNKVLQMLQSITNTYLDKSSNDHEETANAINASLLELLKALRQDEDPQKKTKRNALQKTNKSLRWQKYNHLTHLSSGDYAVVKAHVSPALAFHSDAAPYSPRFTLINYRDLNVKSHPNHSTHLSKSAQNENTLVSIACRASDFFGVYITVCHVKSKDCTVYPARMDVPASGDCNIHWLGEAMHLNAMSTTNHS</sequence>
<proteinExistence type="predicted"/>
<dbReference type="PANTHER" id="PTHR19303">
    <property type="entry name" value="TRANSPOSON"/>
    <property type="match status" value="1"/>
</dbReference>